<comment type="caution">
    <text evidence="1">The sequence shown here is derived from an EMBL/GenBank/DDBJ whole genome shotgun (WGS) entry which is preliminary data.</text>
</comment>
<organism evidence="1 2">
    <name type="scientific">Corynebacterium variabile</name>
    <dbReference type="NCBI Taxonomy" id="1727"/>
    <lineage>
        <taxon>Bacteria</taxon>
        <taxon>Bacillati</taxon>
        <taxon>Actinomycetota</taxon>
        <taxon>Actinomycetes</taxon>
        <taxon>Mycobacteriales</taxon>
        <taxon>Corynebacteriaceae</taxon>
        <taxon>Corynebacterium</taxon>
    </lineage>
</organism>
<name>A0A3B9QU45_9CORY</name>
<reference evidence="1 2" key="1">
    <citation type="journal article" date="2018" name="Nat. Biotechnol.">
        <title>A standardized bacterial taxonomy based on genome phylogeny substantially revises the tree of life.</title>
        <authorList>
            <person name="Parks D.H."/>
            <person name="Chuvochina M."/>
            <person name="Waite D.W."/>
            <person name="Rinke C."/>
            <person name="Skarshewski A."/>
            <person name="Chaumeil P.A."/>
            <person name="Hugenholtz P."/>
        </authorList>
    </citation>
    <scope>NUCLEOTIDE SEQUENCE [LARGE SCALE GENOMIC DNA]</scope>
    <source>
        <strain evidence="1">UBA9851</strain>
    </source>
</reference>
<dbReference type="EMBL" id="DMDD01000134">
    <property type="protein sequence ID" value="HAF72468.1"/>
    <property type="molecule type" value="Genomic_DNA"/>
</dbReference>
<proteinExistence type="predicted"/>
<protein>
    <recommendedName>
        <fullName evidence="3">SHOCT domain-containing protein</fullName>
    </recommendedName>
</protein>
<dbReference type="AlphaFoldDB" id="A0A3B9QU45"/>
<gene>
    <name evidence="1" type="ORF">DCL06_05825</name>
</gene>
<accession>A0A3B9QU45</accession>
<evidence type="ECO:0000313" key="2">
    <source>
        <dbReference type="Proteomes" id="UP000260925"/>
    </source>
</evidence>
<evidence type="ECO:0008006" key="3">
    <source>
        <dbReference type="Google" id="ProtNLM"/>
    </source>
</evidence>
<sequence>MKSYPHFIVLHLDGIPHPLPDYKGLNLDMYAMEVKKRQVPELLAEIRSAIDTYAGTPVPASWQPVPQPEDVMEHILRAETVLVSVATALGGSGTVETGGGKESAQVTGMLPPVWGQQLQQESRLQAGVPANPFATAAPAAPEPTAAEVVADAPGKVSDAGPVMDQLQRLVDMHTQGYLTDQEFMAAKAKLLGL</sequence>
<dbReference type="Proteomes" id="UP000260925">
    <property type="component" value="Unassembled WGS sequence"/>
</dbReference>
<evidence type="ECO:0000313" key="1">
    <source>
        <dbReference type="EMBL" id="HAF72468.1"/>
    </source>
</evidence>